<evidence type="ECO:0000256" key="1">
    <source>
        <dbReference type="SAM" id="MobiDB-lite"/>
    </source>
</evidence>
<proteinExistence type="predicted"/>
<protein>
    <recommendedName>
        <fullName evidence="5">MFS transporter</fullName>
    </recommendedName>
</protein>
<dbReference type="RefSeq" id="WP_378300774.1">
    <property type="nucleotide sequence ID" value="NZ_JBHTJA010000040.1"/>
</dbReference>
<evidence type="ECO:0000313" key="3">
    <source>
        <dbReference type="EMBL" id="MFD0902719.1"/>
    </source>
</evidence>
<evidence type="ECO:0000313" key="4">
    <source>
        <dbReference type="Proteomes" id="UP001596972"/>
    </source>
</evidence>
<feature type="region of interest" description="Disordered" evidence="1">
    <location>
        <begin position="83"/>
        <end position="116"/>
    </location>
</feature>
<dbReference type="EMBL" id="JBHTJA010000040">
    <property type="protein sequence ID" value="MFD0902719.1"/>
    <property type="molecule type" value="Genomic_DNA"/>
</dbReference>
<reference evidence="4" key="1">
    <citation type="journal article" date="2019" name="Int. J. Syst. Evol. Microbiol.">
        <title>The Global Catalogue of Microorganisms (GCM) 10K type strain sequencing project: providing services to taxonomists for standard genome sequencing and annotation.</title>
        <authorList>
            <consortium name="The Broad Institute Genomics Platform"/>
            <consortium name="The Broad Institute Genome Sequencing Center for Infectious Disease"/>
            <person name="Wu L."/>
            <person name="Ma J."/>
        </authorList>
    </citation>
    <scope>NUCLEOTIDE SEQUENCE [LARGE SCALE GENOMIC DNA]</scope>
    <source>
        <strain evidence="4">JCM 31202</strain>
    </source>
</reference>
<keyword evidence="2" id="KW-1133">Transmembrane helix</keyword>
<feature type="transmembrane region" description="Helical" evidence="2">
    <location>
        <begin position="55"/>
        <end position="74"/>
    </location>
</feature>
<organism evidence="3 4">
    <name type="scientific">Actinomadura sediminis</name>
    <dbReference type="NCBI Taxonomy" id="1038904"/>
    <lineage>
        <taxon>Bacteria</taxon>
        <taxon>Bacillati</taxon>
        <taxon>Actinomycetota</taxon>
        <taxon>Actinomycetes</taxon>
        <taxon>Streptosporangiales</taxon>
        <taxon>Thermomonosporaceae</taxon>
        <taxon>Actinomadura</taxon>
    </lineage>
</organism>
<dbReference type="SUPFAM" id="SSF103473">
    <property type="entry name" value="MFS general substrate transporter"/>
    <property type="match status" value="1"/>
</dbReference>
<evidence type="ECO:0008006" key="5">
    <source>
        <dbReference type="Google" id="ProtNLM"/>
    </source>
</evidence>
<comment type="caution">
    <text evidence="3">The sequence shown here is derived from an EMBL/GenBank/DDBJ whole genome shotgun (WGS) entry which is preliminary data.</text>
</comment>
<dbReference type="InterPro" id="IPR036259">
    <property type="entry name" value="MFS_trans_sf"/>
</dbReference>
<accession>A0ABW3EQR9</accession>
<keyword evidence="2" id="KW-0812">Transmembrane</keyword>
<evidence type="ECO:0000256" key="2">
    <source>
        <dbReference type="SAM" id="Phobius"/>
    </source>
</evidence>
<dbReference type="Proteomes" id="UP001596972">
    <property type="component" value="Unassembled WGS sequence"/>
</dbReference>
<keyword evidence="4" id="KW-1185">Reference proteome</keyword>
<name>A0ABW3EQR9_9ACTN</name>
<feature type="transmembrane region" description="Helical" evidence="2">
    <location>
        <begin position="29"/>
        <end position="49"/>
    </location>
</feature>
<feature type="compositionally biased region" description="Basic residues" evidence="1">
    <location>
        <begin position="90"/>
        <end position="103"/>
    </location>
</feature>
<keyword evidence="2" id="KW-0472">Membrane</keyword>
<gene>
    <name evidence="3" type="ORF">ACFQ11_20125</name>
</gene>
<sequence length="116" mass="12441">MFVRVELRAGEPLVRLPMPREANVGCGDLLCLLSAAAAMAASTFSMFYMQSVLGMGPMAAGLGTLPVTVAILLARPAGGCRPRRVDRAAHRLNRRLPHPHARRSLPGPRRDAEQGS</sequence>